<dbReference type="GeneID" id="81364967"/>
<keyword evidence="3" id="KW-1185">Reference proteome</keyword>
<feature type="compositionally biased region" description="Acidic residues" evidence="1">
    <location>
        <begin position="49"/>
        <end position="58"/>
    </location>
</feature>
<proteinExistence type="predicted"/>
<dbReference type="PANTHER" id="PTHR12894">
    <property type="entry name" value="CNH DOMAIN CONTAINING"/>
    <property type="match status" value="1"/>
</dbReference>
<dbReference type="GO" id="GO:0000329">
    <property type="term" value="C:fungal-type vacuole membrane"/>
    <property type="evidence" value="ECO:0007669"/>
    <property type="project" value="TreeGrafter"/>
</dbReference>
<reference evidence="2" key="1">
    <citation type="submission" date="2022-12" db="EMBL/GenBank/DDBJ databases">
        <authorList>
            <person name="Petersen C."/>
        </authorList>
    </citation>
    <scope>NUCLEOTIDE SEQUENCE</scope>
    <source>
        <strain evidence="2">IBT 29677</strain>
    </source>
</reference>
<name>A0A9X0BF31_9EURO</name>
<dbReference type="PANTHER" id="PTHR12894:SF49">
    <property type="entry name" value="VAM6_VPS39-LIKE PROTEIN"/>
    <property type="match status" value="1"/>
</dbReference>
<evidence type="ECO:0000313" key="3">
    <source>
        <dbReference type="Proteomes" id="UP001147747"/>
    </source>
</evidence>
<dbReference type="RefSeq" id="XP_056494569.1">
    <property type="nucleotide sequence ID" value="XM_056625987.1"/>
</dbReference>
<gene>
    <name evidence="2" type="ORF">N7509_001350</name>
</gene>
<reference evidence="2" key="2">
    <citation type="journal article" date="2023" name="IMA Fungus">
        <title>Comparative genomic study of the Penicillium genus elucidates a diverse pangenome and 15 lateral gene transfer events.</title>
        <authorList>
            <person name="Petersen C."/>
            <person name="Sorensen T."/>
            <person name="Nielsen M.R."/>
            <person name="Sondergaard T.E."/>
            <person name="Sorensen J.L."/>
            <person name="Fitzpatrick D.A."/>
            <person name="Frisvad J.C."/>
            <person name="Nielsen K.L."/>
        </authorList>
    </citation>
    <scope>NUCLEOTIDE SEQUENCE</scope>
    <source>
        <strain evidence="2">IBT 29677</strain>
    </source>
</reference>
<comment type="caution">
    <text evidence="2">The sequence shown here is derived from an EMBL/GenBank/DDBJ whole genome shotgun (WGS) entry which is preliminary data.</text>
</comment>
<evidence type="ECO:0000313" key="2">
    <source>
        <dbReference type="EMBL" id="KAJ5414723.1"/>
    </source>
</evidence>
<dbReference type="OrthoDB" id="5325112at2759"/>
<dbReference type="AlphaFoldDB" id="A0A9X0BF31"/>
<evidence type="ECO:0000256" key="1">
    <source>
        <dbReference type="SAM" id="MobiDB-lite"/>
    </source>
</evidence>
<evidence type="ECO:0008006" key="4">
    <source>
        <dbReference type="Google" id="ProtNLM"/>
    </source>
</evidence>
<dbReference type="GO" id="GO:0006914">
    <property type="term" value="P:autophagy"/>
    <property type="evidence" value="ECO:0007669"/>
    <property type="project" value="TreeGrafter"/>
</dbReference>
<dbReference type="Proteomes" id="UP001147747">
    <property type="component" value="Unassembled WGS sequence"/>
</dbReference>
<sequence length="138" mass="15118">MLSAFTARALVDLKPRDRSRIDSVLAYGDRILAGLNNGTLRIYRVTDTLNEENPDGNDNEPAGGSGSAEGGSKTELLRELDKFARYKVEQLALVKEAKVLVSLSGGVVSLHDSQDYGLLHTLVQAKGGFCFCYYFQRC</sequence>
<accession>A0A9X0BF31</accession>
<dbReference type="EMBL" id="JAPZBU010000003">
    <property type="protein sequence ID" value="KAJ5414723.1"/>
    <property type="molecule type" value="Genomic_DNA"/>
</dbReference>
<organism evidence="2 3">
    <name type="scientific">Penicillium cosmopolitanum</name>
    <dbReference type="NCBI Taxonomy" id="1131564"/>
    <lineage>
        <taxon>Eukaryota</taxon>
        <taxon>Fungi</taxon>
        <taxon>Dikarya</taxon>
        <taxon>Ascomycota</taxon>
        <taxon>Pezizomycotina</taxon>
        <taxon>Eurotiomycetes</taxon>
        <taxon>Eurotiomycetidae</taxon>
        <taxon>Eurotiales</taxon>
        <taxon>Aspergillaceae</taxon>
        <taxon>Penicillium</taxon>
    </lineage>
</organism>
<protein>
    <recommendedName>
        <fullName evidence="4">CNH domain-containing protein</fullName>
    </recommendedName>
</protein>
<feature type="region of interest" description="Disordered" evidence="1">
    <location>
        <begin position="49"/>
        <end position="72"/>
    </location>
</feature>
<dbReference type="InterPro" id="IPR032914">
    <property type="entry name" value="Vam6/VPS39/TRAP1"/>
</dbReference>
<dbReference type="GO" id="GO:0034058">
    <property type="term" value="P:endosomal vesicle fusion"/>
    <property type="evidence" value="ECO:0007669"/>
    <property type="project" value="TreeGrafter"/>
</dbReference>